<keyword evidence="1" id="KW-0812">Transmembrane</keyword>
<accession>A0ABN2V6P2</accession>
<evidence type="ECO:0000256" key="1">
    <source>
        <dbReference type="SAM" id="Phobius"/>
    </source>
</evidence>
<reference evidence="2 3" key="1">
    <citation type="journal article" date="2019" name="Int. J. Syst. Evol. Microbiol.">
        <title>The Global Catalogue of Microorganisms (GCM) 10K type strain sequencing project: providing services to taxonomists for standard genome sequencing and annotation.</title>
        <authorList>
            <consortium name="The Broad Institute Genomics Platform"/>
            <consortium name="The Broad Institute Genome Sequencing Center for Infectious Disease"/>
            <person name="Wu L."/>
            <person name="Ma J."/>
        </authorList>
    </citation>
    <scope>NUCLEOTIDE SEQUENCE [LARGE SCALE GENOMIC DNA]</scope>
    <source>
        <strain evidence="2 3">JCM 16014</strain>
    </source>
</reference>
<gene>
    <name evidence="2" type="ORF">GCM10009839_71120</name>
</gene>
<sequence>MACMRMWARSALQYRTSLALLMVNSTLIAALELAALLVVYGNVPSLGGFSLSEALYLYGTAQTAFFISDLLFTGTEYLSARIRMGTFDSLLIRPVGVLPQVFADQFTPRRFCPLIASCGALAAGLSTAPIHWTWLRVALVPYTLLTGVAIFGAIWVFVGAFQILVTDATEVMNIVTYGGQYMTSYPLSLYGRNLMWFLTFAVPLGFVNWQPTLYVLGHPDPLGLPTPFRFAGPLFAAALWGVALIAWRAALRHHRSTGS</sequence>
<feature type="transmembrane region" description="Helical" evidence="1">
    <location>
        <begin position="194"/>
        <end position="210"/>
    </location>
</feature>
<keyword evidence="1" id="KW-0472">Membrane</keyword>
<feature type="transmembrane region" description="Helical" evidence="1">
    <location>
        <begin position="21"/>
        <end position="43"/>
    </location>
</feature>
<dbReference type="PANTHER" id="PTHR36833">
    <property type="entry name" value="SLR0610 PROTEIN-RELATED"/>
    <property type="match status" value="1"/>
</dbReference>
<name>A0ABN2V6P2_9ACTN</name>
<dbReference type="InterPro" id="IPR010390">
    <property type="entry name" value="ABC-2_transporter-like"/>
</dbReference>
<feature type="transmembrane region" description="Helical" evidence="1">
    <location>
        <begin position="230"/>
        <end position="251"/>
    </location>
</feature>
<dbReference type="Pfam" id="PF06182">
    <property type="entry name" value="ABC2_membrane_6"/>
    <property type="match status" value="1"/>
</dbReference>
<comment type="caution">
    <text evidence="2">The sequence shown here is derived from an EMBL/GenBank/DDBJ whole genome shotgun (WGS) entry which is preliminary data.</text>
</comment>
<feature type="transmembrane region" description="Helical" evidence="1">
    <location>
        <begin position="55"/>
        <end position="74"/>
    </location>
</feature>
<feature type="transmembrane region" description="Helical" evidence="1">
    <location>
        <begin position="111"/>
        <end position="132"/>
    </location>
</feature>
<keyword evidence="1" id="KW-1133">Transmembrane helix</keyword>
<evidence type="ECO:0000313" key="3">
    <source>
        <dbReference type="Proteomes" id="UP001500751"/>
    </source>
</evidence>
<protein>
    <recommendedName>
        <fullName evidence="4">ABC transporter permease</fullName>
    </recommendedName>
</protein>
<keyword evidence="3" id="KW-1185">Reference proteome</keyword>
<dbReference type="PANTHER" id="PTHR36833:SF1">
    <property type="entry name" value="INTEGRAL MEMBRANE TRANSPORT PROTEIN"/>
    <property type="match status" value="1"/>
</dbReference>
<proteinExistence type="predicted"/>
<evidence type="ECO:0000313" key="2">
    <source>
        <dbReference type="EMBL" id="GAA2053137.1"/>
    </source>
</evidence>
<dbReference type="Proteomes" id="UP001500751">
    <property type="component" value="Unassembled WGS sequence"/>
</dbReference>
<evidence type="ECO:0008006" key="4">
    <source>
        <dbReference type="Google" id="ProtNLM"/>
    </source>
</evidence>
<dbReference type="EMBL" id="BAAAQN010000055">
    <property type="protein sequence ID" value="GAA2053137.1"/>
    <property type="molecule type" value="Genomic_DNA"/>
</dbReference>
<feature type="transmembrane region" description="Helical" evidence="1">
    <location>
        <begin position="144"/>
        <end position="165"/>
    </location>
</feature>
<organism evidence="2 3">
    <name type="scientific">Catenulispora yoronensis</name>
    <dbReference type="NCBI Taxonomy" id="450799"/>
    <lineage>
        <taxon>Bacteria</taxon>
        <taxon>Bacillati</taxon>
        <taxon>Actinomycetota</taxon>
        <taxon>Actinomycetes</taxon>
        <taxon>Catenulisporales</taxon>
        <taxon>Catenulisporaceae</taxon>
        <taxon>Catenulispora</taxon>
    </lineage>
</organism>